<evidence type="ECO:0000256" key="3">
    <source>
        <dbReference type="ARBA" id="ARBA00022676"/>
    </source>
</evidence>
<keyword evidence="3 10" id="KW-0328">Glycosyltransferase</keyword>
<evidence type="ECO:0000259" key="12">
    <source>
        <dbReference type="Pfam" id="PF04101"/>
    </source>
</evidence>
<comment type="function">
    <text evidence="10">Cell wall formation. Catalyzes the transfer of a GlcNAc subunit on undecaprenyl-pyrophosphoryl-MurNAc-pentapeptide (lipid intermediate I) to form undecaprenyl-pyrophosphoryl-MurNAc-(pentapeptide)GlcNAc (lipid intermediate II).</text>
</comment>
<dbReference type="GO" id="GO:0005886">
    <property type="term" value="C:plasma membrane"/>
    <property type="evidence" value="ECO:0007669"/>
    <property type="project" value="UniProtKB-SubCell"/>
</dbReference>
<dbReference type="GO" id="GO:0051301">
    <property type="term" value="P:cell division"/>
    <property type="evidence" value="ECO:0007669"/>
    <property type="project" value="UniProtKB-KW"/>
</dbReference>
<dbReference type="CDD" id="cd03785">
    <property type="entry name" value="GT28_MurG"/>
    <property type="match status" value="1"/>
</dbReference>
<feature type="binding site" evidence="10">
    <location>
        <position position="297"/>
    </location>
    <ligand>
        <name>UDP-N-acetyl-alpha-D-glucosamine</name>
        <dbReference type="ChEBI" id="CHEBI:57705"/>
    </ligand>
</feature>
<dbReference type="InterPro" id="IPR007235">
    <property type="entry name" value="Glyco_trans_28_C"/>
</dbReference>
<dbReference type="UniPathway" id="UPA00219"/>
<keyword evidence="9 10" id="KW-0961">Cell wall biogenesis/degradation</keyword>
<dbReference type="Pfam" id="PF03033">
    <property type="entry name" value="Glyco_transf_28"/>
    <property type="match status" value="1"/>
</dbReference>
<name>A0A347WDE3_9PROT</name>
<feature type="binding site" evidence="10">
    <location>
        <begin position="13"/>
        <end position="15"/>
    </location>
    <ligand>
        <name>UDP-N-acetyl-alpha-D-glucosamine</name>
        <dbReference type="ChEBI" id="CHEBI:57705"/>
    </ligand>
</feature>
<evidence type="ECO:0000256" key="4">
    <source>
        <dbReference type="ARBA" id="ARBA00022679"/>
    </source>
</evidence>
<feature type="binding site" evidence="10">
    <location>
        <position position="196"/>
    </location>
    <ligand>
        <name>UDP-N-acetyl-alpha-D-glucosamine</name>
        <dbReference type="ChEBI" id="CHEBI:57705"/>
    </ligand>
</feature>
<evidence type="ECO:0000256" key="9">
    <source>
        <dbReference type="ARBA" id="ARBA00023316"/>
    </source>
</evidence>
<organism evidence="13 14">
    <name type="scientific">Komagataeibacter saccharivorans</name>
    <dbReference type="NCBI Taxonomy" id="265959"/>
    <lineage>
        <taxon>Bacteria</taxon>
        <taxon>Pseudomonadati</taxon>
        <taxon>Pseudomonadota</taxon>
        <taxon>Alphaproteobacteria</taxon>
        <taxon>Acetobacterales</taxon>
        <taxon>Acetobacteraceae</taxon>
        <taxon>Komagataeibacter</taxon>
    </lineage>
</organism>
<dbReference type="OrthoDB" id="9808936at2"/>
<evidence type="ECO:0000256" key="1">
    <source>
        <dbReference type="ARBA" id="ARBA00022475"/>
    </source>
</evidence>
<keyword evidence="6 10" id="KW-0573">Peptidoglycan synthesis</keyword>
<dbReference type="Proteomes" id="UP000264120">
    <property type="component" value="Chromosome"/>
</dbReference>
<feature type="domain" description="Glycosyltransferase family 28 N-terminal" evidence="11">
    <location>
        <begin position="6"/>
        <end position="147"/>
    </location>
</feature>
<dbReference type="SUPFAM" id="SSF53756">
    <property type="entry name" value="UDP-Glycosyltransferase/glycogen phosphorylase"/>
    <property type="match status" value="1"/>
</dbReference>
<dbReference type="EMBL" id="CP023036">
    <property type="protein sequence ID" value="AXY22886.1"/>
    <property type="molecule type" value="Genomic_DNA"/>
</dbReference>
<comment type="pathway">
    <text evidence="10">Cell wall biogenesis; peptidoglycan biosynthesis.</text>
</comment>
<dbReference type="HAMAP" id="MF_00033">
    <property type="entry name" value="MurG"/>
    <property type="match status" value="1"/>
</dbReference>
<dbReference type="InterPro" id="IPR006009">
    <property type="entry name" value="GlcNAc_MurG"/>
</dbReference>
<evidence type="ECO:0000313" key="13">
    <source>
        <dbReference type="EMBL" id="AXY22886.1"/>
    </source>
</evidence>
<evidence type="ECO:0000256" key="6">
    <source>
        <dbReference type="ARBA" id="ARBA00022984"/>
    </source>
</evidence>
<keyword evidence="2 10" id="KW-0132">Cell division</keyword>
<evidence type="ECO:0000256" key="5">
    <source>
        <dbReference type="ARBA" id="ARBA00022960"/>
    </source>
</evidence>
<dbReference type="KEGG" id="ksc:CD178_02133"/>
<dbReference type="AlphaFoldDB" id="A0A347WDE3"/>
<evidence type="ECO:0000313" key="14">
    <source>
        <dbReference type="Proteomes" id="UP000264120"/>
    </source>
</evidence>
<keyword evidence="14" id="KW-1185">Reference proteome</keyword>
<accession>A0A347WDE3</accession>
<dbReference type="GO" id="GO:0050511">
    <property type="term" value="F:undecaprenyldiphospho-muramoylpentapeptide beta-N-acetylglucosaminyltransferase activity"/>
    <property type="evidence" value="ECO:0007669"/>
    <property type="project" value="UniProtKB-UniRule"/>
</dbReference>
<protein>
    <recommendedName>
        <fullName evidence="10">UDP-N-acetylglucosamine--N-acetylmuramyl-(pentapeptide) pyrophosphoryl-undecaprenol N-acetylglucosamine transferase</fullName>
        <ecNumber evidence="10">2.4.1.227</ecNumber>
    </recommendedName>
    <alternativeName>
        <fullName evidence="10">Undecaprenyl-PP-MurNAc-pentapeptide-UDPGlcNAc GlcNAc transferase</fullName>
    </alternativeName>
</protein>
<dbReference type="InterPro" id="IPR004276">
    <property type="entry name" value="GlycoTrans_28_N"/>
</dbReference>
<dbReference type="RefSeq" id="WP_118963071.1">
    <property type="nucleotide sequence ID" value="NZ_CP023036.1"/>
</dbReference>
<evidence type="ECO:0000256" key="10">
    <source>
        <dbReference type="HAMAP-Rule" id="MF_00033"/>
    </source>
</evidence>
<feature type="binding site" evidence="10">
    <location>
        <position position="170"/>
    </location>
    <ligand>
        <name>UDP-N-acetyl-alpha-D-glucosamine</name>
        <dbReference type="ChEBI" id="CHEBI:57705"/>
    </ligand>
</feature>
<dbReference type="GO" id="GO:0008360">
    <property type="term" value="P:regulation of cell shape"/>
    <property type="evidence" value="ECO:0007669"/>
    <property type="project" value="UniProtKB-KW"/>
</dbReference>
<dbReference type="Pfam" id="PF04101">
    <property type="entry name" value="Glyco_tran_28_C"/>
    <property type="match status" value="1"/>
</dbReference>
<reference evidence="13 14" key="1">
    <citation type="submission" date="2017-08" db="EMBL/GenBank/DDBJ databases">
        <title>Complete genome sequence of Gluconacetobacter saccharivorans CV1 isolated from Fermented Vinegar.</title>
        <authorList>
            <person name="Kim S.-Y."/>
        </authorList>
    </citation>
    <scope>NUCLEOTIDE SEQUENCE [LARGE SCALE GENOMIC DNA]</scope>
    <source>
        <strain evidence="13 14">CV1</strain>
    </source>
</reference>
<keyword evidence="7 10" id="KW-0472">Membrane</keyword>
<sequence>MTRHCIAVAAGGTGGHFFPAEALSCELVRRGHDIILMTDRRAGVRESGIFASRQQFVLPGGGIAGRGAVRAARAAFALARGTMQARRILARLRPSAVIGFGGYPSVPPLLGGSLLPRAIRPMLFVHEGNAVLGKANGFLASRMDAIATSFSLVAGVPAAIPTTLTGMPVRPDIAALAGEGYSPSNGVINLLVWGGSLGARVFSDVVPTALAALPPALRARMQVTQQARAEDVARVSAAYATAGIPAHVASFLDDVPDRLRTAHLVIGRAGGSSVAELTVAGRPSLLVPLPIAARDEQGANAQALSDAGAAWMIRQPDFTAPALTDRLTALLGDRDLLARTAQAAASLGRPDAATRLADMIEARLPEQPRTA</sequence>
<gene>
    <name evidence="10 13" type="primary">murG</name>
    <name evidence="13" type="ORF">CD178_02133</name>
</gene>
<proteinExistence type="inferred from homology"/>
<dbReference type="GO" id="GO:0071555">
    <property type="term" value="P:cell wall organization"/>
    <property type="evidence" value="ECO:0007669"/>
    <property type="project" value="UniProtKB-KW"/>
</dbReference>
<keyword evidence="5 10" id="KW-0133">Cell shape</keyword>
<feature type="domain" description="Glycosyl transferase family 28 C-terminal" evidence="12">
    <location>
        <begin position="190"/>
        <end position="355"/>
    </location>
</feature>
<dbReference type="PANTHER" id="PTHR21015">
    <property type="entry name" value="UDP-N-ACETYLGLUCOSAMINE--N-ACETYLMURAMYL-(PENTAPEPTIDE) PYROPHOSPHORYL-UNDECAPRENOL N-ACETYLGLUCOSAMINE TRANSFERASE 1"/>
    <property type="match status" value="1"/>
</dbReference>
<evidence type="ECO:0000259" key="11">
    <source>
        <dbReference type="Pfam" id="PF03033"/>
    </source>
</evidence>
<dbReference type="GO" id="GO:0009252">
    <property type="term" value="P:peptidoglycan biosynthetic process"/>
    <property type="evidence" value="ECO:0007669"/>
    <property type="project" value="UniProtKB-UniRule"/>
</dbReference>
<dbReference type="GO" id="GO:0005975">
    <property type="term" value="P:carbohydrate metabolic process"/>
    <property type="evidence" value="ECO:0007669"/>
    <property type="project" value="InterPro"/>
</dbReference>
<feature type="binding site" evidence="10">
    <location>
        <position position="129"/>
    </location>
    <ligand>
        <name>UDP-N-acetyl-alpha-D-glucosamine</name>
        <dbReference type="ChEBI" id="CHEBI:57705"/>
    </ligand>
</feature>
<keyword evidence="1 10" id="KW-1003">Cell membrane</keyword>
<evidence type="ECO:0000256" key="2">
    <source>
        <dbReference type="ARBA" id="ARBA00022618"/>
    </source>
</evidence>
<comment type="caution">
    <text evidence="10">Lacks conserved residue(s) required for the propagation of feature annotation.</text>
</comment>
<keyword evidence="8 10" id="KW-0131">Cell cycle</keyword>
<comment type="catalytic activity">
    <reaction evidence="10">
        <text>di-trans,octa-cis-undecaprenyl diphospho-N-acetyl-alpha-D-muramoyl-L-alanyl-D-glutamyl-meso-2,6-diaminopimeloyl-D-alanyl-D-alanine + UDP-N-acetyl-alpha-D-glucosamine = di-trans,octa-cis-undecaprenyl diphospho-[N-acetyl-alpha-D-glucosaminyl-(1-&gt;4)]-N-acetyl-alpha-D-muramoyl-L-alanyl-D-glutamyl-meso-2,6-diaminopimeloyl-D-alanyl-D-alanine + UDP + H(+)</text>
        <dbReference type="Rhea" id="RHEA:31227"/>
        <dbReference type="ChEBI" id="CHEBI:15378"/>
        <dbReference type="ChEBI" id="CHEBI:57705"/>
        <dbReference type="ChEBI" id="CHEBI:58223"/>
        <dbReference type="ChEBI" id="CHEBI:61387"/>
        <dbReference type="ChEBI" id="CHEBI:61388"/>
        <dbReference type="EC" id="2.4.1.227"/>
    </reaction>
</comment>
<comment type="similarity">
    <text evidence="10">Belongs to the glycosyltransferase 28 family. MurG subfamily.</text>
</comment>
<dbReference type="Gene3D" id="3.40.50.2000">
    <property type="entry name" value="Glycogen Phosphorylase B"/>
    <property type="match status" value="2"/>
</dbReference>
<comment type="subcellular location">
    <subcellularLocation>
        <location evidence="10">Cell membrane</location>
        <topology evidence="10">Peripheral membrane protein</topology>
        <orientation evidence="10">Cytoplasmic side</orientation>
    </subcellularLocation>
</comment>
<evidence type="ECO:0000256" key="8">
    <source>
        <dbReference type="ARBA" id="ARBA00023306"/>
    </source>
</evidence>
<dbReference type="GO" id="GO:0051991">
    <property type="term" value="F:UDP-N-acetyl-D-glucosamine:N-acetylmuramoyl-L-alanyl-D-glutamyl-meso-2,6-diaminopimelyl-D-alanyl-D-alanine-diphosphoundecaprenol 4-beta-N-acetylglucosaminlytransferase activity"/>
    <property type="evidence" value="ECO:0007669"/>
    <property type="project" value="RHEA"/>
</dbReference>
<dbReference type="EC" id="2.4.1.227" evidence="10"/>
<evidence type="ECO:0000256" key="7">
    <source>
        <dbReference type="ARBA" id="ARBA00023136"/>
    </source>
</evidence>
<keyword evidence="4 10" id="KW-0808">Transferase</keyword>
<dbReference type="PANTHER" id="PTHR21015:SF22">
    <property type="entry name" value="GLYCOSYLTRANSFERASE"/>
    <property type="match status" value="1"/>
</dbReference>